<accession>A0A8T0ES60</accession>
<protein>
    <submittedName>
        <fullName evidence="1">Uncharacterized protein</fullName>
    </submittedName>
</protein>
<comment type="caution">
    <text evidence="1">The sequence shown here is derived from an EMBL/GenBank/DDBJ whole genome shotgun (WGS) entry which is preliminary data.</text>
</comment>
<evidence type="ECO:0000313" key="2">
    <source>
        <dbReference type="Proteomes" id="UP000807504"/>
    </source>
</evidence>
<keyword evidence="2" id="KW-1185">Reference proteome</keyword>
<proteinExistence type="predicted"/>
<dbReference type="AlphaFoldDB" id="A0A8T0ES60"/>
<name>A0A8T0ES60_ARGBR</name>
<dbReference type="Proteomes" id="UP000807504">
    <property type="component" value="Unassembled WGS sequence"/>
</dbReference>
<reference evidence="1" key="1">
    <citation type="journal article" date="2020" name="bioRxiv">
        <title>Chromosome-level reference genome of the European wasp spider Argiope bruennichi: a resource for studies on range expansion and evolutionary adaptation.</title>
        <authorList>
            <person name="Sheffer M.M."/>
            <person name="Hoppe A."/>
            <person name="Krehenwinkel H."/>
            <person name="Uhl G."/>
            <person name="Kuss A.W."/>
            <person name="Jensen L."/>
            <person name="Jensen C."/>
            <person name="Gillespie R.G."/>
            <person name="Hoff K.J."/>
            <person name="Prost S."/>
        </authorList>
    </citation>
    <scope>NUCLEOTIDE SEQUENCE</scope>
</reference>
<evidence type="ECO:0000313" key="1">
    <source>
        <dbReference type="EMBL" id="KAF8777185.1"/>
    </source>
</evidence>
<reference evidence="1" key="2">
    <citation type="submission" date="2020-06" db="EMBL/GenBank/DDBJ databases">
        <authorList>
            <person name="Sheffer M."/>
        </authorList>
    </citation>
    <scope>NUCLEOTIDE SEQUENCE</scope>
</reference>
<organism evidence="1 2">
    <name type="scientific">Argiope bruennichi</name>
    <name type="common">Wasp spider</name>
    <name type="synonym">Aranea bruennichi</name>
    <dbReference type="NCBI Taxonomy" id="94029"/>
    <lineage>
        <taxon>Eukaryota</taxon>
        <taxon>Metazoa</taxon>
        <taxon>Ecdysozoa</taxon>
        <taxon>Arthropoda</taxon>
        <taxon>Chelicerata</taxon>
        <taxon>Arachnida</taxon>
        <taxon>Araneae</taxon>
        <taxon>Araneomorphae</taxon>
        <taxon>Entelegynae</taxon>
        <taxon>Araneoidea</taxon>
        <taxon>Araneidae</taxon>
        <taxon>Argiope</taxon>
    </lineage>
</organism>
<sequence length="89" mass="10056">MGNECDSVDLNFEDGDGSGMGNECDSVDWKMSRMVMERMGFQVITRLRGKAAWNGHLYVIVARKILLGQEPFQIIGSSTYEKIDMFCPK</sequence>
<dbReference type="EMBL" id="JABXBU010002072">
    <property type="protein sequence ID" value="KAF8777185.1"/>
    <property type="molecule type" value="Genomic_DNA"/>
</dbReference>
<gene>
    <name evidence="1" type="ORF">HNY73_014098</name>
</gene>